<keyword evidence="2" id="KW-1185">Reference proteome</keyword>
<organism evidence="1 2">
    <name type="scientific">Lasiodiplodia mahajangana</name>
    <dbReference type="NCBI Taxonomy" id="1108764"/>
    <lineage>
        <taxon>Eukaryota</taxon>
        <taxon>Fungi</taxon>
        <taxon>Dikarya</taxon>
        <taxon>Ascomycota</taxon>
        <taxon>Pezizomycotina</taxon>
        <taxon>Dothideomycetes</taxon>
        <taxon>Dothideomycetes incertae sedis</taxon>
        <taxon>Botryosphaeriales</taxon>
        <taxon>Botryosphaeriaceae</taxon>
        <taxon>Lasiodiplodia</taxon>
    </lineage>
</organism>
<dbReference type="Proteomes" id="UP001153332">
    <property type="component" value="Unassembled WGS sequence"/>
</dbReference>
<gene>
    <name evidence="1" type="ORF">O1611_g536</name>
</gene>
<protein>
    <submittedName>
        <fullName evidence="1">Uncharacterized protein</fullName>
    </submittedName>
</protein>
<reference evidence="1" key="1">
    <citation type="submission" date="2022-12" db="EMBL/GenBank/DDBJ databases">
        <title>Genome Sequence of Lasiodiplodia mahajangana.</title>
        <authorList>
            <person name="Buettner E."/>
        </authorList>
    </citation>
    <scope>NUCLEOTIDE SEQUENCE</scope>
    <source>
        <strain evidence="1">VT137</strain>
    </source>
</reference>
<dbReference type="EMBL" id="JAPUUL010000046">
    <property type="protein sequence ID" value="KAJ8133090.1"/>
    <property type="molecule type" value="Genomic_DNA"/>
</dbReference>
<name>A0ACC2K0A1_9PEZI</name>
<comment type="caution">
    <text evidence="1">The sequence shown here is derived from an EMBL/GenBank/DDBJ whole genome shotgun (WGS) entry which is preliminary data.</text>
</comment>
<evidence type="ECO:0000313" key="2">
    <source>
        <dbReference type="Proteomes" id="UP001153332"/>
    </source>
</evidence>
<evidence type="ECO:0000313" key="1">
    <source>
        <dbReference type="EMBL" id="KAJ8133090.1"/>
    </source>
</evidence>
<accession>A0ACC2K0A1</accession>
<sequence length="480" mass="54789">MSSGYPTLCPQLFSGPRRCCSPPPCTSPLLDYQQPNASPYDFVNGGCTSNGVQGLQYREHRRNSTGMMPDSYRCARILNVELEKPRKKSSAAAALLVKVSRYPEHLDPIPCAQLLHMFQHLYGSMLDTVKNLTRDLLRIEDLNAVSCRATVYRFDKRDTWRVYKSRSGVQDHFYCAPHIEVTLPYFPTRAAIKEIIAAVMDSYGALGKHMQPAFKFRTRTYSWKFEPGTVYESIDAEHFIAKPVADEEEEEEDISQEEEHQSEPPRRKAITYPGYTTEGGSDTSPGDGVRKLDDIKEELRFGPNKDQCRETVKTLLANEFMLDPRRITVWFWVKDVQLHDGKWYPWGSLDNTYGLTIASQEVVNYSQEDAKRSAKRASRSGRTSKDKELRDIAPTVRVTLPVERTKFAKDEENVKGLKECVQSIRSQMSTISTCHSRAAFCISWRKEKREFADWIVPQVVYKPTGDGDTYVLEDTGASQR</sequence>
<proteinExistence type="predicted"/>